<protein>
    <recommendedName>
        <fullName evidence="9">C4-dicarboxylate transport protein</fullName>
    </recommendedName>
</protein>
<feature type="transmembrane region" description="Helical" evidence="9">
    <location>
        <begin position="305"/>
        <end position="324"/>
    </location>
</feature>
<dbReference type="HAMAP" id="MF_01300">
    <property type="entry name" value="C4_dicarb_transport"/>
    <property type="match status" value="1"/>
</dbReference>
<comment type="similarity">
    <text evidence="2 9">Belongs to the dicarboxylate/amino acid:cation symporter (DAACS) (TC 2.A.23) family.</text>
</comment>
<evidence type="ECO:0000256" key="9">
    <source>
        <dbReference type="HAMAP-Rule" id="MF_01300"/>
    </source>
</evidence>
<evidence type="ECO:0000256" key="8">
    <source>
        <dbReference type="ARBA" id="ARBA00023136"/>
    </source>
</evidence>
<dbReference type="RefSeq" id="WP_394472690.1">
    <property type="nucleotide sequence ID" value="NZ_JBIGHY010000010.1"/>
</dbReference>
<evidence type="ECO:0000256" key="5">
    <source>
        <dbReference type="ARBA" id="ARBA00022692"/>
    </source>
</evidence>
<dbReference type="PANTHER" id="PTHR42865:SF1">
    <property type="entry name" value="AEROBIC C4-DICARBOXYLATE TRANSPORT PROTEIN"/>
    <property type="match status" value="1"/>
</dbReference>
<dbReference type="NCBIfam" id="NF002461">
    <property type="entry name" value="PRK01663.1"/>
    <property type="match status" value="1"/>
</dbReference>
<keyword evidence="7 9" id="KW-1133">Transmembrane helix</keyword>
<accession>A0ABW7ESY6</accession>
<dbReference type="InterPro" id="IPR023954">
    <property type="entry name" value="C4_dicarb_transport"/>
</dbReference>
<feature type="transmembrane region" description="Helical" evidence="9">
    <location>
        <begin position="84"/>
        <end position="106"/>
    </location>
</feature>
<evidence type="ECO:0000256" key="3">
    <source>
        <dbReference type="ARBA" id="ARBA00022448"/>
    </source>
</evidence>
<dbReference type="PROSITE" id="PS00714">
    <property type="entry name" value="NA_DICARBOXYL_SYMP_2"/>
    <property type="match status" value="1"/>
</dbReference>
<keyword evidence="4 9" id="KW-1003">Cell membrane</keyword>
<evidence type="ECO:0000256" key="7">
    <source>
        <dbReference type="ARBA" id="ARBA00022989"/>
    </source>
</evidence>
<reference evidence="10 11" key="1">
    <citation type="submission" date="2024-09" db="EMBL/GenBank/DDBJ databases">
        <title>Novel species of the genus Pelomonas and Roseateles isolated from streams.</title>
        <authorList>
            <person name="Lu H."/>
        </authorList>
    </citation>
    <scope>NUCLEOTIDE SEQUENCE [LARGE SCALE GENOMIC DNA]</scope>
    <source>
        <strain evidence="10 11">DC23W</strain>
    </source>
</reference>
<dbReference type="PRINTS" id="PR00173">
    <property type="entry name" value="EDTRNSPORT"/>
</dbReference>
<evidence type="ECO:0000256" key="1">
    <source>
        <dbReference type="ARBA" id="ARBA00004651"/>
    </source>
</evidence>
<feature type="transmembrane region" description="Helical" evidence="9">
    <location>
        <begin position="12"/>
        <end position="34"/>
    </location>
</feature>
<keyword evidence="11" id="KW-1185">Reference proteome</keyword>
<evidence type="ECO:0000256" key="6">
    <source>
        <dbReference type="ARBA" id="ARBA00022847"/>
    </source>
</evidence>
<keyword evidence="3 9" id="KW-0813">Transport</keyword>
<dbReference type="Pfam" id="PF00375">
    <property type="entry name" value="SDF"/>
    <property type="match status" value="1"/>
</dbReference>
<gene>
    <name evidence="9" type="primary">dctA</name>
    <name evidence="10" type="ORF">ACG02S_22260</name>
</gene>
<feature type="transmembrane region" description="Helical" evidence="9">
    <location>
        <begin position="359"/>
        <end position="382"/>
    </location>
</feature>
<dbReference type="InterPro" id="IPR036458">
    <property type="entry name" value="Na:dicarbo_symporter_sf"/>
</dbReference>
<dbReference type="PANTHER" id="PTHR42865">
    <property type="entry name" value="PROTON/GLUTAMATE-ASPARTATE SYMPORTER"/>
    <property type="match status" value="1"/>
</dbReference>
<sequence>MTSQPVSVSQPFYKSLYLQVITAIVVGVLLGHFWPETGAAMKPLGDGFIKLIKMIIAPIIFCTVVGGIAGMEDMKRVGRTGGMALLYFEVVSTIALIVGLVVINVVKPGEGMHVDVSHLDAKSVAAYTAPGKMQGTVDFILNVIPTTVVDAFAKGEILQVLLFSVMFGFALHKFGGRGTPVFDFIEKFSHVLFVIVGYIMKAAPIGAFGAMAFTIGKYGVGSLVQLAQLMATFYTTCLLFIFVILGGIARAHGFSIWKFIKYIKEELLIVLGTSSSESVLPRMMAKLENLGVRKSTVGLVIPTGYSFNLDGTSIYLTMAAVFIAQATDTPMTLTQQLTLLGVLLLTSKGAAGVTGSGFIVLAATLSAVGHVPVVGLALILGIDRFMSEARALTNLIGNGVATVVVGKWTNDLDKERMDRVLNNETVAEADEPEAVLDQVEHHMPGQPAR</sequence>
<feature type="transmembrane region" description="Helical" evidence="9">
    <location>
        <begin position="191"/>
        <end position="215"/>
    </location>
</feature>
<keyword evidence="8 9" id="KW-0472">Membrane</keyword>
<dbReference type="InterPro" id="IPR001991">
    <property type="entry name" value="Na-dicarboxylate_symporter"/>
</dbReference>
<feature type="transmembrane region" description="Helical" evidence="9">
    <location>
        <begin position="54"/>
        <end position="72"/>
    </location>
</feature>
<dbReference type="NCBIfam" id="NF009587">
    <property type="entry name" value="PRK13027.1"/>
    <property type="match status" value="1"/>
</dbReference>
<feature type="transmembrane region" description="Helical" evidence="9">
    <location>
        <begin position="227"/>
        <end position="246"/>
    </location>
</feature>
<dbReference type="EMBL" id="JBIGHY010000010">
    <property type="protein sequence ID" value="MFG6416625.1"/>
    <property type="molecule type" value="Genomic_DNA"/>
</dbReference>
<proteinExistence type="inferred from homology"/>
<evidence type="ECO:0000313" key="11">
    <source>
        <dbReference type="Proteomes" id="UP001606300"/>
    </source>
</evidence>
<evidence type="ECO:0000256" key="4">
    <source>
        <dbReference type="ARBA" id="ARBA00022475"/>
    </source>
</evidence>
<evidence type="ECO:0000313" key="10">
    <source>
        <dbReference type="EMBL" id="MFG6416625.1"/>
    </source>
</evidence>
<dbReference type="PROSITE" id="PS00713">
    <property type="entry name" value="NA_DICARBOXYL_SYMP_1"/>
    <property type="match status" value="1"/>
</dbReference>
<dbReference type="InterPro" id="IPR018107">
    <property type="entry name" value="Na-dicarboxylate_symporter_CS"/>
</dbReference>
<keyword evidence="6 9" id="KW-0769">Symport</keyword>
<evidence type="ECO:0000256" key="2">
    <source>
        <dbReference type="ARBA" id="ARBA00006148"/>
    </source>
</evidence>
<keyword evidence="5 9" id="KW-0812">Transmembrane</keyword>
<feature type="transmembrane region" description="Helical" evidence="9">
    <location>
        <begin position="151"/>
        <end position="171"/>
    </location>
</feature>
<comment type="subcellular location">
    <subcellularLocation>
        <location evidence="1 9">Cell membrane</location>
        <topology evidence="1 9">Multi-pass membrane protein</topology>
    </subcellularLocation>
</comment>
<dbReference type="Proteomes" id="UP001606300">
    <property type="component" value="Unassembled WGS sequence"/>
</dbReference>
<dbReference type="Gene3D" id="1.10.3860.10">
    <property type="entry name" value="Sodium:dicarboxylate symporter"/>
    <property type="match status" value="1"/>
</dbReference>
<comment type="caution">
    <text evidence="10">The sequence shown here is derived from an EMBL/GenBank/DDBJ whole genome shotgun (WGS) entry which is preliminary data.</text>
</comment>
<dbReference type="SUPFAM" id="SSF118215">
    <property type="entry name" value="Proton glutamate symport protein"/>
    <property type="match status" value="1"/>
</dbReference>
<organism evidence="10 11">
    <name type="scientific">Pelomonas dachongensis</name>
    <dbReference type="NCBI Taxonomy" id="3299029"/>
    <lineage>
        <taxon>Bacteria</taxon>
        <taxon>Pseudomonadati</taxon>
        <taxon>Pseudomonadota</taxon>
        <taxon>Betaproteobacteria</taxon>
        <taxon>Burkholderiales</taxon>
        <taxon>Sphaerotilaceae</taxon>
        <taxon>Roseateles</taxon>
    </lineage>
</organism>
<name>A0ABW7ESY6_9BURK</name>
<comment type="function">
    <text evidence="9">Responsible for the transport of dicarboxylates such as succinate, fumarate, and malate across the membrane.</text>
</comment>